<evidence type="ECO:0000259" key="2">
    <source>
        <dbReference type="PROSITE" id="PS50801"/>
    </source>
</evidence>
<name>A0A8J3PPW4_9ACTN</name>
<dbReference type="AlphaFoldDB" id="A0A8J3PPW4"/>
<dbReference type="Gene3D" id="3.30.750.24">
    <property type="entry name" value="STAS domain"/>
    <property type="match status" value="1"/>
</dbReference>
<dbReference type="PROSITE" id="PS50801">
    <property type="entry name" value="STAS"/>
    <property type="match status" value="1"/>
</dbReference>
<accession>A0A8J3PPW4</accession>
<organism evidence="3 4">
    <name type="scientific">Planosporangium flavigriseum</name>
    <dbReference type="NCBI Taxonomy" id="373681"/>
    <lineage>
        <taxon>Bacteria</taxon>
        <taxon>Bacillati</taxon>
        <taxon>Actinomycetota</taxon>
        <taxon>Actinomycetes</taxon>
        <taxon>Micromonosporales</taxon>
        <taxon>Micromonosporaceae</taxon>
        <taxon>Planosporangium</taxon>
    </lineage>
</organism>
<dbReference type="SUPFAM" id="SSF52091">
    <property type="entry name" value="SpoIIaa-like"/>
    <property type="match status" value="1"/>
</dbReference>
<feature type="region of interest" description="Disordered" evidence="1">
    <location>
        <begin position="41"/>
        <end position="75"/>
    </location>
</feature>
<reference evidence="3" key="1">
    <citation type="submission" date="2021-01" db="EMBL/GenBank/DDBJ databases">
        <title>Whole genome shotgun sequence of Planosporangium flavigriseum NBRC 105377.</title>
        <authorList>
            <person name="Komaki H."/>
            <person name="Tamura T."/>
        </authorList>
    </citation>
    <scope>NUCLEOTIDE SEQUENCE</scope>
    <source>
        <strain evidence="3">NBRC 105377</strain>
    </source>
</reference>
<dbReference type="EMBL" id="BONU01000051">
    <property type="protein sequence ID" value="GIG76338.1"/>
    <property type="molecule type" value="Genomic_DNA"/>
</dbReference>
<dbReference type="Proteomes" id="UP000653674">
    <property type="component" value="Unassembled WGS sequence"/>
</dbReference>
<comment type="caution">
    <text evidence="3">The sequence shown here is derived from an EMBL/GenBank/DDBJ whole genome shotgun (WGS) entry which is preliminary data.</text>
</comment>
<evidence type="ECO:0000256" key="1">
    <source>
        <dbReference type="SAM" id="MobiDB-lite"/>
    </source>
</evidence>
<dbReference type="InterPro" id="IPR002645">
    <property type="entry name" value="STAS_dom"/>
</dbReference>
<dbReference type="CDD" id="cd07043">
    <property type="entry name" value="STAS_anti-anti-sigma_factors"/>
    <property type="match status" value="1"/>
</dbReference>
<evidence type="ECO:0000313" key="3">
    <source>
        <dbReference type="EMBL" id="GIG76338.1"/>
    </source>
</evidence>
<dbReference type="Pfam" id="PF01740">
    <property type="entry name" value="STAS"/>
    <property type="match status" value="1"/>
</dbReference>
<dbReference type="InterPro" id="IPR036513">
    <property type="entry name" value="STAS_dom_sf"/>
</dbReference>
<feature type="compositionally biased region" description="Low complexity" evidence="1">
    <location>
        <begin position="41"/>
        <end position="65"/>
    </location>
</feature>
<sequence length="154" mass="15996">MMFVYTVNRAGRRVSVTTGGELDVTTAGPFGTMLCQLATSEPANEPANEPTSEPANEPTSEPTSEPTDEPSSESIEQIEVDLGGLLFIDSTGIAALNRAYRTTSRNGCVLVVTNATGAVRRALELTGAIAHLAPCAESQPGRSSADLDSGRPSA</sequence>
<evidence type="ECO:0000313" key="4">
    <source>
        <dbReference type="Proteomes" id="UP000653674"/>
    </source>
</evidence>
<gene>
    <name evidence="3" type="ORF">Pfl04_47420</name>
</gene>
<feature type="compositionally biased region" description="Acidic residues" evidence="1">
    <location>
        <begin position="66"/>
        <end position="75"/>
    </location>
</feature>
<feature type="domain" description="STAS" evidence="2">
    <location>
        <begin position="20"/>
        <end position="127"/>
    </location>
</feature>
<protein>
    <recommendedName>
        <fullName evidence="2">STAS domain-containing protein</fullName>
    </recommendedName>
</protein>
<proteinExistence type="predicted"/>
<keyword evidence="4" id="KW-1185">Reference proteome</keyword>